<evidence type="ECO:0000256" key="1">
    <source>
        <dbReference type="SAM" id="Phobius"/>
    </source>
</evidence>
<evidence type="ECO:0000313" key="2">
    <source>
        <dbReference type="EMBL" id="MUB66446.1"/>
    </source>
</evidence>
<keyword evidence="1" id="KW-0472">Membrane</keyword>
<dbReference type="RefSeq" id="WP_055651715.1">
    <property type="nucleotide sequence ID" value="NZ_CZAZ01000034.1"/>
</dbReference>
<evidence type="ECO:0000313" key="3">
    <source>
        <dbReference type="Proteomes" id="UP000434223"/>
    </source>
</evidence>
<protein>
    <submittedName>
        <fullName evidence="2">HXXEE domain-containing protein</fullName>
    </submittedName>
</protein>
<feature type="transmembrane region" description="Helical" evidence="1">
    <location>
        <begin position="117"/>
        <end position="144"/>
    </location>
</feature>
<keyword evidence="1" id="KW-1133">Transmembrane helix</keyword>
<feature type="transmembrane region" description="Helical" evidence="1">
    <location>
        <begin position="92"/>
        <end position="111"/>
    </location>
</feature>
<dbReference type="Pfam" id="PF13787">
    <property type="entry name" value="HXXEE"/>
    <property type="match status" value="1"/>
</dbReference>
<keyword evidence="1" id="KW-0812">Transmembrane</keyword>
<dbReference type="InterPro" id="IPR025671">
    <property type="entry name" value="HXXEE"/>
</dbReference>
<comment type="caution">
    <text evidence="2">The sequence shown here is derived from an EMBL/GenBank/DDBJ whole genome shotgun (WGS) entry which is preliminary data.</text>
</comment>
<dbReference type="AlphaFoldDB" id="A0AAW9WNR2"/>
<organism evidence="2 3">
    <name type="scientific">Hungatella hathewayi</name>
    <dbReference type="NCBI Taxonomy" id="154046"/>
    <lineage>
        <taxon>Bacteria</taxon>
        <taxon>Bacillati</taxon>
        <taxon>Bacillota</taxon>
        <taxon>Clostridia</taxon>
        <taxon>Lachnospirales</taxon>
        <taxon>Lachnospiraceae</taxon>
        <taxon>Hungatella</taxon>
    </lineage>
</organism>
<gene>
    <name evidence="2" type="ORF">GNE07_25845</name>
</gene>
<sequence length="236" mass="27285">MIKKLDKWCDIDWIIFLCVTGAVTSVVAAIFRDKLLLGAQGAVFVAVIMPFHVLEEWKFPGGLHYFYNILLGPREEEKQESDRYPMSRLTDMVTNMGLQWIPLVYLALCFFTNLSNATALCMMLLSFIEVLAHTGAGTLTYFWLKKDGKKTIYHPGFATSWMLFLPTGIYLLTHLENVTANDWLWCGILFVIMMLICIPLTETPLKKWVIKQDKGMFAFADAKYYHKFPNFRKKIR</sequence>
<reference evidence="2 3" key="1">
    <citation type="submission" date="2019-09" db="EMBL/GenBank/DDBJ databases">
        <title>Draft genome sequencing of Hungatella hathewayi 123Y-2.</title>
        <authorList>
            <person name="Lv Q."/>
            <person name="Li S."/>
        </authorList>
    </citation>
    <scope>NUCLEOTIDE SEQUENCE [LARGE SCALE GENOMIC DNA]</scope>
    <source>
        <strain evidence="2 3">123Y-2</strain>
    </source>
</reference>
<dbReference type="EMBL" id="WNME01000026">
    <property type="protein sequence ID" value="MUB66446.1"/>
    <property type="molecule type" value="Genomic_DNA"/>
</dbReference>
<name>A0AAW9WNR2_9FIRM</name>
<feature type="transmembrane region" description="Helical" evidence="1">
    <location>
        <begin position="37"/>
        <end position="54"/>
    </location>
</feature>
<accession>A0AAW9WNR2</accession>
<feature type="transmembrane region" description="Helical" evidence="1">
    <location>
        <begin position="183"/>
        <end position="201"/>
    </location>
</feature>
<dbReference type="Proteomes" id="UP000434223">
    <property type="component" value="Unassembled WGS sequence"/>
</dbReference>
<feature type="transmembrane region" description="Helical" evidence="1">
    <location>
        <begin position="151"/>
        <end position="171"/>
    </location>
</feature>
<proteinExistence type="predicted"/>
<feature type="transmembrane region" description="Helical" evidence="1">
    <location>
        <begin position="12"/>
        <end position="31"/>
    </location>
</feature>